<dbReference type="EMBL" id="LSBJ02000014">
    <property type="protein sequence ID" value="OAQ58671.1"/>
    <property type="molecule type" value="Genomic_DNA"/>
</dbReference>
<proteinExistence type="predicted"/>
<keyword evidence="1" id="KW-1133">Transmembrane helix</keyword>
<dbReference type="RefSeq" id="XP_018136790.1">
    <property type="nucleotide sequence ID" value="XM_018289201.1"/>
</dbReference>
<reference evidence="2 3" key="1">
    <citation type="journal article" date="2016" name="PLoS Pathog.">
        <title>Biosynthesis of antibiotic leucinostatins in bio-control fungus Purpureocillium lilacinum and their inhibition on phytophthora revealed by genome mining.</title>
        <authorList>
            <person name="Wang G."/>
            <person name="Liu Z."/>
            <person name="Lin R."/>
            <person name="Li E."/>
            <person name="Mao Z."/>
            <person name="Ling J."/>
            <person name="Yang Y."/>
            <person name="Yin W.B."/>
            <person name="Xie B."/>
        </authorList>
    </citation>
    <scope>NUCLEOTIDE SEQUENCE [LARGE SCALE GENOMIC DNA]</scope>
    <source>
        <strain evidence="2">170</strain>
    </source>
</reference>
<evidence type="ECO:0000313" key="3">
    <source>
        <dbReference type="Proteomes" id="UP000078397"/>
    </source>
</evidence>
<dbReference type="KEGG" id="pchm:VFPPC_10906"/>
<dbReference type="AlphaFoldDB" id="A0A179EZR6"/>
<accession>A0A179EZR6</accession>
<feature type="transmembrane region" description="Helical" evidence="1">
    <location>
        <begin position="32"/>
        <end position="55"/>
    </location>
</feature>
<comment type="caution">
    <text evidence="2">The sequence shown here is derived from an EMBL/GenBank/DDBJ whole genome shotgun (WGS) entry which is preliminary data.</text>
</comment>
<keyword evidence="3" id="KW-1185">Reference proteome</keyword>
<evidence type="ECO:0000256" key="1">
    <source>
        <dbReference type="SAM" id="Phobius"/>
    </source>
</evidence>
<dbReference type="GeneID" id="28853195"/>
<keyword evidence="1" id="KW-0812">Transmembrane</keyword>
<name>A0A179EZR6_METCM</name>
<keyword evidence="1" id="KW-0472">Membrane</keyword>
<evidence type="ECO:0000313" key="2">
    <source>
        <dbReference type="EMBL" id="OAQ58671.1"/>
    </source>
</evidence>
<gene>
    <name evidence="2" type="ORF">VFPPC_10906</name>
</gene>
<organism evidence="2 3">
    <name type="scientific">Pochonia chlamydosporia 170</name>
    <dbReference type="NCBI Taxonomy" id="1380566"/>
    <lineage>
        <taxon>Eukaryota</taxon>
        <taxon>Fungi</taxon>
        <taxon>Dikarya</taxon>
        <taxon>Ascomycota</taxon>
        <taxon>Pezizomycotina</taxon>
        <taxon>Sordariomycetes</taxon>
        <taxon>Hypocreomycetidae</taxon>
        <taxon>Hypocreales</taxon>
        <taxon>Clavicipitaceae</taxon>
        <taxon>Pochonia</taxon>
    </lineage>
</organism>
<protein>
    <submittedName>
        <fullName evidence="2">Uncharacterized protein</fullName>
    </submittedName>
</protein>
<dbReference type="Proteomes" id="UP000078397">
    <property type="component" value="Unassembled WGS sequence"/>
</dbReference>
<sequence>MSGPNTDGTATIPPIAGNLDQGKVKTTKASRVTSLCVGLLLCTNLAIVVLLGLLFGKISKIYSLLDDGPVKALIINARDPISVSVANANPISVSVPSPVSVADLDPVRVTVVR</sequence>